<dbReference type="Pfam" id="PF02720">
    <property type="entry name" value="DUF222"/>
    <property type="match status" value="1"/>
</dbReference>
<evidence type="ECO:0000259" key="2">
    <source>
        <dbReference type="Pfam" id="PF02720"/>
    </source>
</evidence>
<evidence type="ECO:0000256" key="1">
    <source>
        <dbReference type="SAM" id="MobiDB-lite"/>
    </source>
</evidence>
<dbReference type="InterPro" id="IPR003870">
    <property type="entry name" value="DUF222"/>
</dbReference>
<dbReference type="OrthoDB" id="5241234at2"/>
<organism evidence="3 4">
    <name type="scientific">Epidermidibacterium keratini</name>
    <dbReference type="NCBI Taxonomy" id="1891644"/>
    <lineage>
        <taxon>Bacteria</taxon>
        <taxon>Bacillati</taxon>
        <taxon>Actinomycetota</taxon>
        <taxon>Actinomycetes</taxon>
        <taxon>Sporichthyales</taxon>
        <taxon>Sporichthyaceae</taxon>
        <taxon>Epidermidibacterium</taxon>
    </lineage>
</organism>
<name>A0A7L4YQT6_9ACTN</name>
<feature type="compositionally biased region" description="Polar residues" evidence="1">
    <location>
        <begin position="397"/>
        <end position="410"/>
    </location>
</feature>
<protein>
    <submittedName>
        <fullName evidence="3">DUF222 domain-containing protein</fullName>
    </submittedName>
</protein>
<gene>
    <name evidence="3" type="ORF">EK0264_13225</name>
</gene>
<reference evidence="3 4" key="1">
    <citation type="journal article" date="2018" name="Int. J. Syst. Evol. Microbiol.">
        <title>Epidermidibacterium keratini gen. nov., sp. nov., a member of the family Sporichthyaceae, isolated from keratin epidermis.</title>
        <authorList>
            <person name="Lee D.G."/>
            <person name="Trujillo M.E."/>
            <person name="Kang S."/>
            <person name="Nam J.J."/>
            <person name="Kim Y.J."/>
        </authorList>
    </citation>
    <scope>NUCLEOTIDE SEQUENCE [LARGE SCALE GENOMIC DNA]</scope>
    <source>
        <strain evidence="3 4">EPI-7</strain>
    </source>
</reference>
<feature type="compositionally biased region" description="Acidic residues" evidence="1">
    <location>
        <begin position="308"/>
        <end position="318"/>
    </location>
</feature>
<feature type="region of interest" description="Disordered" evidence="1">
    <location>
        <begin position="301"/>
        <end position="329"/>
    </location>
</feature>
<feature type="region of interest" description="Disordered" evidence="1">
    <location>
        <begin position="388"/>
        <end position="419"/>
    </location>
</feature>
<dbReference type="InParanoid" id="A0A7L4YQT6"/>
<dbReference type="EMBL" id="CP047156">
    <property type="protein sequence ID" value="QHC01159.1"/>
    <property type="molecule type" value="Genomic_DNA"/>
</dbReference>
<dbReference type="KEGG" id="eke:EK0264_13225"/>
<feature type="compositionally biased region" description="Polar residues" evidence="1">
    <location>
        <begin position="439"/>
        <end position="458"/>
    </location>
</feature>
<dbReference type="AlphaFoldDB" id="A0A7L4YQT6"/>
<dbReference type="Proteomes" id="UP000463857">
    <property type="component" value="Chromosome"/>
</dbReference>
<feature type="region of interest" description="Disordered" evidence="1">
    <location>
        <begin position="439"/>
        <end position="467"/>
    </location>
</feature>
<dbReference type="RefSeq" id="WP_159546296.1">
    <property type="nucleotide sequence ID" value="NZ_CP047156.1"/>
</dbReference>
<proteinExistence type="predicted"/>
<feature type="domain" description="DUF222" evidence="2">
    <location>
        <begin position="43"/>
        <end position="220"/>
    </location>
</feature>
<accession>A0A7L4YQT6</accession>
<sequence length="467" mass="50123">MGEVSAAIELLDRTGAMVGSLDGSGTDVEQIDLIDALRRTESACAAARARVSVQFAKARVAEAQERGYSLEQQRAGAVGELALAHRCSPTAMLTKLAEYRRLVIDLPGTLRVLASGECSEYAAQCVARGAKALTGDEAAALDEHLAPQLASLTPRQAEGRARRFADQRDPKAAVRRNREAAGTAHVSCRPLADGMAQLSIITKLADAVAMYAALRKAALTDPALHDDGIGVTMTRIAFERLTGKATAEDLDVEIQLVMSAETLLGDDGQPARMGEEHTGVRDAWIPAPMAREFALGLITDHEPRDDHDADDTANETDQTEQGVENARDEMRGRRWIRRLFVDPVTGTLAGCDRRRRRFTKSQRRFIAARDQSCTTPWCGGPIRDYDHATPHAAGGPTDTTNGNGKSTSCNHTKDARGWNTEPIPARAGIAHGIKITTPTGHVYTSSSPPVLGDRSTQAAPRRAGAVP</sequence>
<keyword evidence="4" id="KW-1185">Reference proteome</keyword>
<evidence type="ECO:0000313" key="3">
    <source>
        <dbReference type="EMBL" id="QHC01159.1"/>
    </source>
</evidence>
<evidence type="ECO:0000313" key="4">
    <source>
        <dbReference type="Proteomes" id="UP000463857"/>
    </source>
</evidence>